<keyword evidence="4" id="KW-1185">Reference proteome</keyword>
<dbReference type="AlphaFoldDB" id="A8ZKJ5"/>
<feature type="compositionally biased region" description="Polar residues" evidence="1">
    <location>
        <begin position="28"/>
        <end position="51"/>
    </location>
</feature>
<dbReference type="HOGENOM" id="CLU_3094368_0_0_3"/>
<gene>
    <name evidence="3" type="ordered locus">AM1_A0187</name>
</gene>
<dbReference type="KEGG" id="amr:AM1_A0187"/>
<keyword evidence="3" id="KW-0614">Plasmid</keyword>
<evidence type="ECO:0000313" key="3">
    <source>
        <dbReference type="EMBL" id="ABW31694.1"/>
    </source>
</evidence>
<evidence type="ECO:0008006" key="5">
    <source>
        <dbReference type="Google" id="ProtNLM"/>
    </source>
</evidence>
<geneLocation type="plasmid" evidence="3 4">
    <name>pREB1</name>
</geneLocation>
<feature type="region of interest" description="Disordered" evidence="1">
    <location>
        <begin position="22"/>
        <end position="51"/>
    </location>
</feature>
<dbReference type="EMBL" id="CP000838">
    <property type="protein sequence ID" value="ABW31694.1"/>
    <property type="molecule type" value="Genomic_DNA"/>
</dbReference>
<feature type="signal peptide" evidence="2">
    <location>
        <begin position="1"/>
        <end position="20"/>
    </location>
</feature>
<reference evidence="3 4" key="1">
    <citation type="journal article" date="2008" name="Proc. Natl. Acad. Sci. U.S.A.">
        <title>Niche adaptation and genome expansion in the chlorophyll d-producing cyanobacterium Acaryochloris marina.</title>
        <authorList>
            <person name="Swingley W.D."/>
            <person name="Chen M."/>
            <person name="Cheung P.C."/>
            <person name="Conrad A.L."/>
            <person name="Dejesa L.C."/>
            <person name="Hao J."/>
            <person name="Honchak B.M."/>
            <person name="Karbach L.E."/>
            <person name="Kurdoglu A."/>
            <person name="Lahiri S."/>
            <person name="Mastrian S.D."/>
            <person name="Miyashita H."/>
            <person name="Page L."/>
            <person name="Ramakrishna P."/>
            <person name="Satoh S."/>
            <person name="Sattley W.M."/>
            <person name="Shimada Y."/>
            <person name="Taylor H.L."/>
            <person name="Tomo T."/>
            <person name="Tsuchiya T."/>
            <person name="Wang Z.T."/>
            <person name="Raymond J."/>
            <person name="Mimuro M."/>
            <person name="Blankenship R.E."/>
            <person name="Touchman J.W."/>
        </authorList>
    </citation>
    <scope>NUCLEOTIDE SEQUENCE [LARGE SCALE GENOMIC DNA]</scope>
    <source>
        <strain evidence="4">MBIC 11017</strain>
        <plasmid evidence="4">Plasmid pREB1</plasmid>
    </source>
</reference>
<feature type="chain" id="PRO_5002734734" description="Lipoprotein" evidence="2">
    <location>
        <begin position="21"/>
        <end position="51"/>
    </location>
</feature>
<sequence>MTNRSRLLLAALLLSSQLFACSSPPPSANSEKPVTADATTNESIVHQQSVG</sequence>
<proteinExistence type="predicted"/>
<protein>
    <recommendedName>
        <fullName evidence="5">Lipoprotein</fullName>
    </recommendedName>
</protein>
<organism evidence="3 4">
    <name type="scientific">Acaryochloris marina (strain MBIC 11017)</name>
    <dbReference type="NCBI Taxonomy" id="329726"/>
    <lineage>
        <taxon>Bacteria</taxon>
        <taxon>Bacillati</taxon>
        <taxon>Cyanobacteriota</taxon>
        <taxon>Cyanophyceae</taxon>
        <taxon>Acaryochloridales</taxon>
        <taxon>Acaryochloridaceae</taxon>
        <taxon>Acaryochloris</taxon>
    </lineage>
</organism>
<evidence type="ECO:0000256" key="1">
    <source>
        <dbReference type="SAM" id="MobiDB-lite"/>
    </source>
</evidence>
<accession>A8ZKJ5</accession>
<name>A8ZKJ5_ACAM1</name>
<dbReference type="Proteomes" id="UP000000268">
    <property type="component" value="Plasmid pREB1"/>
</dbReference>
<keyword evidence="2" id="KW-0732">Signal</keyword>
<dbReference type="RefSeq" id="WP_012166691.1">
    <property type="nucleotide sequence ID" value="NC_009926.1"/>
</dbReference>
<evidence type="ECO:0000256" key="2">
    <source>
        <dbReference type="SAM" id="SignalP"/>
    </source>
</evidence>
<evidence type="ECO:0000313" key="4">
    <source>
        <dbReference type="Proteomes" id="UP000000268"/>
    </source>
</evidence>